<dbReference type="AlphaFoldDB" id="A0A0C2IUY3"/>
<comment type="caution">
    <text evidence="1">The sequence shown here is derived from an EMBL/GenBank/DDBJ whole genome shotgun (WGS) entry which is preliminary data.</text>
</comment>
<evidence type="ECO:0000313" key="2">
    <source>
        <dbReference type="Proteomes" id="UP000031668"/>
    </source>
</evidence>
<name>A0A0C2IUY3_THEKT</name>
<organism evidence="1 2">
    <name type="scientific">Thelohanellus kitauei</name>
    <name type="common">Myxosporean</name>
    <dbReference type="NCBI Taxonomy" id="669202"/>
    <lineage>
        <taxon>Eukaryota</taxon>
        <taxon>Metazoa</taxon>
        <taxon>Cnidaria</taxon>
        <taxon>Myxozoa</taxon>
        <taxon>Myxosporea</taxon>
        <taxon>Bivalvulida</taxon>
        <taxon>Platysporina</taxon>
        <taxon>Myxobolidae</taxon>
        <taxon>Thelohanellus</taxon>
    </lineage>
</organism>
<proteinExistence type="predicted"/>
<keyword evidence="2" id="KW-1185">Reference proteome</keyword>
<protein>
    <submittedName>
        <fullName evidence="1">Uncharacterized protein</fullName>
    </submittedName>
</protein>
<accession>A0A0C2IUY3</accession>
<gene>
    <name evidence="1" type="ORF">RF11_08876</name>
</gene>
<evidence type="ECO:0000313" key="1">
    <source>
        <dbReference type="EMBL" id="KII69179.1"/>
    </source>
</evidence>
<dbReference type="EMBL" id="JWZT01002534">
    <property type="protein sequence ID" value="KII69179.1"/>
    <property type="molecule type" value="Genomic_DNA"/>
</dbReference>
<dbReference type="Proteomes" id="UP000031668">
    <property type="component" value="Unassembled WGS sequence"/>
</dbReference>
<sequence>MKKESKTHQNKVQSEIILDFDQIDCVTNTSKKKNKCVNTTVPSQENSILANVQSSSKLVTNKSILPDCGEIINIDHSCNLQIYEDEDWDKENVDQTSGSQLLKPISLDCDPFEKCSDKVNGDERGEILCKYPIIPSGKK</sequence>
<reference evidence="1 2" key="1">
    <citation type="journal article" date="2014" name="Genome Biol. Evol.">
        <title>The genome of the myxosporean Thelohanellus kitauei shows adaptations to nutrient acquisition within its fish host.</title>
        <authorList>
            <person name="Yang Y."/>
            <person name="Xiong J."/>
            <person name="Zhou Z."/>
            <person name="Huo F."/>
            <person name="Miao W."/>
            <person name="Ran C."/>
            <person name="Liu Y."/>
            <person name="Zhang J."/>
            <person name="Feng J."/>
            <person name="Wang M."/>
            <person name="Wang M."/>
            <person name="Wang L."/>
            <person name="Yao B."/>
        </authorList>
    </citation>
    <scope>NUCLEOTIDE SEQUENCE [LARGE SCALE GENOMIC DNA]</scope>
    <source>
        <strain evidence="1">Wuqing</strain>
    </source>
</reference>